<evidence type="ECO:0000256" key="4">
    <source>
        <dbReference type="ARBA" id="ARBA00012748"/>
    </source>
</evidence>
<comment type="cofactor">
    <cofactor evidence="1">
        <name>pyridoxal 5'-phosphate</name>
        <dbReference type="ChEBI" id="CHEBI:597326"/>
    </cofactor>
</comment>
<dbReference type="SUPFAM" id="SSF53383">
    <property type="entry name" value="PLP-dependent transferases"/>
    <property type="match status" value="1"/>
</dbReference>
<organism evidence="13 14">
    <name type="scientific">Discostella pseudostelligera</name>
    <dbReference type="NCBI Taxonomy" id="259834"/>
    <lineage>
        <taxon>Eukaryota</taxon>
        <taxon>Sar</taxon>
        <taxon>Stramenopiles</taxon>
        <taxon>Ochrophyta</taxon>
        <taxon>Bacillariophyta</taxon>
        <taxon>Coscinodiscophyceae</taxon>
        <taxon>Thalassiosirophycidae</taxon>
        <taxon>Stephanodiscales</taxon>
        <taxon>Stephanodiscaceae</taxon>
        <taxon>Discostella</taxon>
    </lineage>
</organism>
<evidence type="ECO:0000256" key="5">
    <source>
        <dbReference type="ARBA" id="ARBA00022576"/>
    </source>
</evidence>
<dbReference type="HAMAP" id="MF_01023">
    <property type="entry name" value="HisC_aminotrans_2"/>
    <property type="match status" value="1"/>
</dbReference>
<dbReference type="PROSITE" id="PS00599">
    <property type="entry name" value="AA_TRANSFER_CLASS_2"/>
    <property type="match status" value="1"/>
</dbReference>
<evidence type="ECO:0000256" key="6">
    <source>
        <dbReference type="ARBA" id="ARBA00022605"/>
    </source>
</evidence>
<dbReference type="PANTHER" id="PTHR42885">
    <property type="entry name" value="HISTIDINOL-PHOSPHATE AMINOTRANSFERASE-RELATED"/>
    <property type="match status" value="1"/>
</dbReference>
<comment type="catalytic activity">
    <reaction evidence="11">
        <text>L-histidinol phosphate + 2-oxoglutarate = 3-(imidazol-4-yl)-2-oxopropyl phosphate + L-glutamate</text>
        <dbReference type="Rhea" id="RHEA:23744"/>
        <dbReference type="ChEBI" id="CHEBI:16810"/>
        <dbReference type="ChEBI" id="CHEBI:29985"/>
        <dbReference type="ChEBI" id="CHEBI:57766"/>
        <dbReference type="ChEBI" id="CHEBI:57980"/>
        <dbReference type="EC" id="2.6.1.9"/>
    </reaction>
</comment>
<dbReference type="Gene3D" id="3.90.1150.10">
    <property type="entry name" value="Aspartate Aminotransferase, domain 1"/>
    <property type="match status" value="1"/>
</dbReference>
<dbReference type="GO" id="GO:0004400">
    <property type="term" value="F:histidinol-phosphate transaminase activity"/>
    <property type="evidence" value="ECO:0007669"/>
    <property type="project" value="UniProtKB-EC"/>
</dbReference>
<comment type="similarity">
    <text evidence="3">Belongs to the class-II pyridoxal-phosphate-dependent aminotransferase family.</text>
</comment>
<dbReference type="AlphaFoldDB" id="A0ABD3MDQ0"/>
<evidence type="ECO:0000256" key="1">
    <source>
        <dbReference type="ARBA" id="ARBA00001933"/>
    </source>
</evidence>
<evidence type="ECO:0000256" key="7">
    <source>
        <dbReference type="ARBA" id="ARBA00022679"/>
    </source>
</evidence>
<evidence type="ECO:0000256" key="11">
    <source>
        <dbReference type="ARBA" id="ARBA00047481"/>
    </source>
</evidence>
<dbReference type="EMBL" id="JALLBG020000138">
    <property type="protein sequence ID" value="KAL3762211.1"/>
    <property type="molecule type" value="Genomic_DNA"/>
</dbReference>
<dbReference type="GO" id="GO:0000105">
    <property type="term" value="P:L-histidine biosynthetic process"/>
    <property type="evidence" value="ECO:0007669"/>
    <property type="project" value="UniProtKB-KW"/>
</dbReference>
<keyword evidence="9" id="KW-0368">Histidine biosynthesis</keyword>
<evidence type="ECO:0000256" key="2">
    <source>
        <dbReference type="ARBA" id="ARBA00005011"/>
    </source>
</evidence>
<evidence type="ECO:0000313" key="13">
    <source>
        <dbReference type="EMBL" id="KAL3762211.1"/>
    </source>
</evidence>
<protein>
    <recommendedName>
        <fullName evidence="4">histidinol-phosphate transaminase</fullName>
        <ecNumber evidence="4">2.6.1.9</ecNumber>
    </recommendedName>
    <alternativeName>
        <fullName evidence="10">Imidazole acetol-phosphate transaminase</fullName>
    </alternativeName>
</protein>
<dbReference type="PANTHER" id="PTHR42885:SF2">
    <property type="entry name" value="HISTIDINOL-PHOSPHATE AMINOTRANSFERASE"/>
    <property type="match status" value="1"/>
</dbReference>
<dbReference type="InterPro" id="IPR015421">
    <property type="entry name" value="PyrdxlP-dep_Trfase_major"/>
</dbReference>
<dbReference type="Pfam" id="PF00155">
    <property type="entry name" value="Aminotran_1_2"/>
    <property type="match status" value="1"/>
</dbReference>
<gene>
    <name evidence="13" type="ORF">ACHAWU_004749</name>
</gene>
<dbReference type="Proteomes" id="UP001530293">
    <property type="component" value="Unassembled WGS sequence"/>
</dbReference>
<dbReference type="Gene3D" id="3.40.640.10">
    <property type="entry name" value="Type I PLP-dependent aspartate aminotransferase-like (Major domain)"/>
    <property type="match status" value="1"/>
</dbReference>
<dbReference type="InterPro" id="IPR004839">
    <property type="entry name" value="Aminotransferase_I/II_large"/>
</dbReference>
<keyword evidence="14" id="KW-1185">Reference proteome</keyword>
<dbReference type="EC" id="2.6.1.9" evidence="4"/>
<sequence length="392" mass="43414">MSEEKKESPTTTGKAAKLARPNVLTLVPYRCARDDYDSGVLLDANENAFGPTSLPSNSLNPYDNGMELERYPCPYQLQLKQLLCNYRNSKVVGSYGGIRPEHVFCGVGSDEAIDILIRIFCTPGHTANNGGGDAIMITPPTYGMYNVCANVNDVKIQSVPLTPDMDLRIPEMIEAITPETKLIFICSPGNPTAKSIPLSDIRHLASCPSYQGLIIVDEAYVDFSSEPSATSLVTEFDNIVVLQTLSKAFGLAGIRCGFAIGPPDIIQLMNNVKAPYNVNKLTSDAAMNALKNTDQLEKNVRDIIEQRGLVVKELESLEFVLKVYHSDANFLLFRVKQKANELYKIMADRGVVSRFRGREMHCDECIRVTIGTPEENRQFLDMLKKVYAEIAE</sequence>
<comment type="pathway">
    <text evidence="2">Amino-acid biosynthesis; L-histidine biosynthesis; L-histidine from 5-phospho-alpha-D-ribose 1-diphosphate: step 7/9.</text>
</comment>
<evidence type="ECO:0000256" key="8">
    <source>
        <dbReference type="ARBA" id="ARBA00022898"/>
    </source>
</evidence>
<accession>A0ABD3MDQ0</accession>
<evidence type="ECO:0000259" key="12">
    <source>
        <dbReference type="Pfam" id="PF00155"/>
    </source>
</evidence>
<evidence type="ECO:0000256" key="10">
    <source>
        <dbReference type="ARBA" id="ARBA00030262"/>
    </source>
</evidence>
<feature type="domain" description="Aminotransferase class I/classII large" evidence="12">
    <location>
        <begin position="63"/>
        <end position="382"/>
    </location>
</feature>
<keyword evidence="6" id="KW-0028">Amino-acid biosynthesis</keyword>
<dbReference type="InterPro" id="IPR001917">
    <property type="entry name" value="Aminotrans_II_pyridoxalP_BS"/>
</dbReference>
<reference evidence="13 14" key="1">
    <citation type="submission" date="2024-10" db="EMBL/GenBank/DDBJ databases">
        <title>Updated reference genomes for cyclostephanoid diatoms.</title>
        <authorList>
            <person name="Roberts W.R."/>
            <person name="Alverson A.J."/>
        </authorList>
    </citation>
    <scope>NUCLEOTIDE SEQUENCE [LARGE SCALE GENOMIC DNA]</scope>
    <source>
        <strain evidence="13 14">AJA232-27</strain>
    </source>
</reference>
<dbReference type="InterPro" id="IPR015422">
    <property type="entry name" value="PyrdxlP-dep_Trfase_small"/>
</dbReference>
<proteinExistence type="inferred from homology"/>
<evidence type="ECO:0000256" key="3">
    <source>
        <dbReference type="ARBA" id="ARBA00008392"/>
    </source>
</evidence>
<dbReference type="CDD" id="cd00609">
    <property type="entry name" value="AAT_like"/>
    <property type="match status" value="1"/>
</dbReference>
<name>A0ABD3MDQ0_9STRA</name>
<evidence type="ECO:0000313" key="14">
    <source>
        <dbReference type="Proteomes" id="UP001530293"/>
    </source>
</evidence>
<keyword evidence="7" id="KW-0808">Transferase</keyword>
<comment type="caution">
    <text evidence="13">The sequence shown here is derived from an EMBL/GenBank/DDBJ whole genome shotgun (WGS) entry which is preliminary data.</text>
</comment>
<keyword evidence="8" id="KW-0663">Pyridoxal phosphate</keyword>
<evidence type="ECO:0000256" key="9">
    <source>
        <dbReference type="ARBA" id="ARBA00023102"/>
    </source>
</evidence>
<dbReference type="NCBIfam" id="TIGR01141">
    <property type="entry name" value="hisC"/>
    <property type="match status" value="1"/>
</dbReference>
<dbReference type="InterPro" id="IPR005861">
    <property type="entry name" value="HisP_aminotrans"/>
</dbReference>
<dbReference type="InterPro" id="IPR015424">
    <property type="entry name" value="PyrdxlP-dep_Trfase"/>
</dbReference>
<keyword evidence="5" id="KW-0032">Aminotransferase</keyword>